<feature type="non-terminal residue" evidence="4">
    <location>
        <position position="1"/>
    </location>
</feature>
<proteinExistence type="predicted"/>
<gene>
    <name evidence="4" type="ORF">Tsubulata_051592</name>
</gene>
<evidence type="ECO:0000259" key="3">
    <source>
        <dbReference type="PROSITE" id="PS51011"/>
    </source>
</evidence>
<name>A0A9Q0F6I2_9ROSI</name>
<keyword evidence="5" id="KW-1185">Reference proteome</keyword>
<accession>A0A9Q0F6I2</accession>
<reference evidence="4" key="1">
    <citation type="submission" date="2022-02" db="EMBL/GenBank/DDBJ databases">
        <authorList>
            <person name="Henning P.M."/>
            <person name="McCubbin A.G."/>
            <person name="Shore J.S."/>
        </authorList>
    </citation>
    <scope>NUCLEOTIDE SEQUENCE</scope>
    <source>
        <strain evidence="4">F60SS</strain>
        <tissue evidence="4">Leaves</tissue>
    </source>
</reference>
<dbReference type="AlphaFoldDB" id="A0A9Q0F6I2"/>
<dbReference type="PANTHER" id="PTHR46410">
    <property type="entry name" value="AT-RICH INTERACTIVE DOMAIN-CONTAINING PROTEIN 2"/>
    <property type="match status" value="1"/>
</dbReference>
<dbReference type="EMBL" id="JAKUCV010007008">
    <property type="protein sequence ID" value="KAJ4825065.1"/>
    <property type="molecule type" value="Genomic_DNA"/>
</dbReference>
<dbReference type="SMART" id="SM01014">
    <property type="entry name" value="ARID"/>
    <property type="match status" value="1"/>
</dbReference>
<dbReference type="SMART" id="SM01189">
    <property type="entry name" value="ELM2"/>
    <property type="match status" value="1"/>
</dbReference>
<dbReference type="InterPro" id="IPR001005">
    <property type="entry name" value="SANT/Myb"/>
</dbReference>
<dbReference type="GO" id="GO:0003677">
    <property type="term" value="F:DNA binding"/>
    <property type="evidence" value="ECO:0007669"/>
    <property type="project" value="InterPro"/>
</dbReference>
<dbReference type="Gene3D" id="1.10.150.60">
    <property type="entry name" value="ARID DNA-binding domain"/>
    <property type="match status" value="1"/>
</dbReference>
<feature type="region of interest" description="Disordered" evidence="2">
    <location>
        <begin position="614"/>
        <end position="649"/>
    </location>
</feature>
<evidence type="ECO:0000256" key="1">
    <source>
        <dbReference type="ARBA" id="ARBA00023242"/>
    </source>
</evidence>
<feature type="region of interest" description="Disordered" evidence="2">
    <location>
        <begin position="397"/>
        <end position="430"/>
    </location>
</feature>
<evidence type="ECO:0000256" key="2">
    <source>
        <dbReference type="SAM" id="MobiDB-lite"/>
    </source>
</evidence>
<dbReference type="SUPFAM" id="SSF46774">
    <property type="entry name" value="ARID-like"/>
    <property type="match status" value="1"/>
</dbReference>
<protein>
    <recommendedName>
        <fullName evidence="3">ARID domain-containing protein</fullName>
    </recommendedName>
</protein>
<evidence type="ECO:0000313" key="5">
    <source>
        <dbReference type="Proteomes" id="UP001141552"/>
    </source>
</evidence>
<evidence type="ECO:0000313" key="4">
    <source>
        <dbReference type="EMBL" id="KAJ4825065.1"/>
    </source>
</evidence>
<dbReference type="InterPro" id="IPR036431">
    <property type="entry name" value="ARID_dom_sf"/>
</dbReference>
<dbReference type="PANTHER" id="PTHR46410:SF1">
    <property type="entry name" value="AT-RICH INTERACTIVE DOMAIN-CONTAINING PROTEIN 1"/>
    <property type="match status" value="1"/>
</dbReference>
<dbReference type="SMART" id="SM00501">
    <property type="entry name" value="BRIGHT"/>
    <property type="match status" value="1"/>
</dbReference>
<keyword evidence="1" id="KW-0539">Nucleus</keyword>
<reference evidence="4" key="2">
    <citation type="journal article" date="2023" name="Plants (Basel)">
        <title>Annotation of the Turnera subulata (Passifloraceae) Draft Genome Reveals the S-Locus Evolved after the Divergence of Turneroideae from Passifloroideae in a Stepwise Manner.</title>
        <authorList>
            <person name="Henning P.M."/>
            <person name="Roalson E.H."/>
            <person name="Mir W."/>
            <person name="McCubbin A.G."/>
            <person name="Shore J.S."/>
        </authorList>
    </citation>
    <scope>NUCLEOTIDE SEQUENCE</scope>
    <source>
        <strain evidence="4">F60SS</strain>
    </source>
</reference>
<dbReference type="InterPro" id="IPR001606">
    <property type="entry name" value="ARID_dom"/>
</dbReference>
<dbReference type="PROSITE" id="PS51011">
    <property type="entry name" value="ARID"/>
    <property type="match status" value="1"/>
</dbReference>
<comment type="caution">
    <text evidence="4">The sequence shown here is derived from an EMBL/GenBank/DDBJ whole genome shotgun (WGS) entry which is preliminary data.</text>
</comment>
<dbReference type="CDD" id="cd16100">
    <property type="entry name" value="ARID"/>
    <property type="match status" value="1"/>
</dbReference>
<dbReference type="CDD" id="cd00167">
    <property type="entry name" value="SANT"/>
    <property type="match status" value="1"/>
</dbReference>
<dbReference type="OrthoDB" id="1938591at2759"/>
<feature type="compositionally biased region" description="Low complexity" evidence="2">
    <location>
        <begin position="404"/>
        <end position="418"/>
    </location>
</feature>
<sequence>VFLDWESVAGWSMIAGDSCGLDSAETSPTKRNGYWVDLESKSRKIRGCFDKFLCCFLKEFRGLDSSFSPLPPMLEDGTNVDLLKLYLVVRGRGGYDAVSANGLWGLVAEESGLGLQSASSVKLVYTKYLDAAEKWLGRAFEGKESLSDSGSNTLCFLKELGAKFKKVLSEVEYSGYLEMKTDLDVSAVVEFNGDGVSVLDDGESLQVDLRKSGIDSVEVGKLANDDLEIATVADSCDGGKNCKVARTKLLSDLTNCQKACDDNDVKSVVMDTSGGKECDKLDRDEEDDEITELDSASFEELISCRKRKRESLSRMLSWVTAVAKSPCDPTVASLPEISMWNYYGDEEPWKQVLLFREALYLKREADSSTGQYSLKKNQKMHPYMYEENFGSSYNLRKKLKPGNASSQPCSQSSSAATQTDLESCTEGSYDDDLATEPSVLDLPIAKRIPVGPDFQAEIPIWMGVASEHDSKWIGTRVWPLESVDRGFIIERDPIGKGRQDSCGCRMPTSADCIRFHCAERKVRLMRELGAAYYLWRFDRMGEEVKLFWTADEEKKFKAIVRSNPPSLDMCFWNVITEVFGYKPREELVSYYYNVFLLQRRAYQNRFTPCNVYSDDDDESEWGSATTGYGHDSVKSQGSLLKSLKKQLKR</sequence>
<organism evidence="4 5">
    <name type="scientific">Turnera subulata</name>
    <dbReference type="NCBI Taxonomy" id="218843"/>
    <lineage>
        <taxon>Eukaryota</taxon>
        <taxon>Viridiplantae</taxon>
        <taxon>Streptophyta</taxon>
        <taxon>Embryophyta</taxon>
        <taxon>Tracheophyta</taxon>
        <taxon>Spermatophyta</taxon>
        <taxon>Magnoliopsida</taxon>
        <taxon>eudicotyledons</taxon>
        <taxon>Gunneridae</taxon>
        <taxon>Pentapetalae</taxon>
        <taxon>rosids</taxon>
        <taxon>fabids</taxon>
        <taxon>Malpighiales</taxon>
        <taxon>Passifloraceae</taxon>
        <taxon>Turnera</taxon>
    </lineage>
</organism>
<dbReference type="Proteomes" id="UP001141552">
    <property type="component" value="Unassembled WGS sequence"/>
</dbReference>
<dbReference type="Pfam" id="PF01388">
    <property type="entry name" value="ARID"/>
    <property type="match status" value="1"/>
</dbReference>
<feature type="domain" description="ARID" evidence="3">
    <location>
        <begin position="46"/>
        <end position="137"/>
    </location>
</feature>
<dbReference type="InterPro" id="IPR000949">
    <property type="entry name" value="ELM2_dom"/>
</dbReference>